<dbReference type="RefSeq" id="XP_029217772.1">
    <property type="nucleotide sequence ID" value="XM_029366341.1"/>
</dbReference>
<evidence type="ECO:0000256" key="1">
    <source>
        <dbReference type="SAM" id="Phobius"/>
    </source>
</evidence>
<evidence type="ECO:0000313" key="3">
    <source>
        <dbReference type="Proteomes" id="UP000224006"/>
    </source>
</evidence>
<evidence type="ECO:0008006" key="4">
    <source>
        <dbReference type="Google" id="ProtNLM"/>
    </source>
</evidence>
<keyword evidence="1" id="KW-1133">Transmembrane helix</keyword>
<feature type="transmembrane region" description="Helical" evidence="1">
    <location>
        <begin position="21"/>
        <end position="48"/>
    </location>
</feature>
<evidence type="ECO:0000313" key="2">
    <source>
        <dbReference type="EMBL" id="PFH33763.1"/>
    </source>
</evidence>
<sequence>MTEILFRLTTLQTPAAPTSRLAKLAYCLLALLNCILFGIGMIVIGIFETDATDILIGILQLILPLVGWIWAVVWGVIMITKAVLTQPE</sequence>
<organism evidence="2 3">
    <name type="scientific">Besnoitia besnoiti</name>
    <name type="common">Apicomplexan protozoan</name>
    <dbReference type="NCBI Taxonomy" id="94643"/>
    <lineage>
        <taxon>Eukaryota</taxon>
        <taxon>Sar</taxon>
        <taxon>Alveolata</taxon>
        <taxon>Apicomplexa</taxon>
        <taxon>Conoidasida</taxon>
        <taxon>Coccidia</taxon>
        <taxon>Eucoccidiorida</taxon>
        <taxon>Eimeriorina</taxon>
        <taxon>Sarcocystidae</taxon>
        <taxon>Besnoitia</taxon>
    </lineage>
</organism>
<name>A0A2A9MDK1_BESBE</name>
<feature type="transmembrane region" description="Helical" evidence="1">
    <location>
        <begin position="54"/>
        <end position="77"/>
    </location>
</feature>
<dbReference type="VEuPathDB" id="ToxoDB:BESB_079790"/>
<gene>
    <name evidence="2" type="ORF">BESB_079790</name>
</gene>
<accession>A0A2A9MDK1</accession>
<dbReference type="Proteomes" id="UP000224006">
    <property type="component" value="Chromosome VII"/>
</dbReference>
<keyword evidence="1" id="KW-0472">Membrane</keyword>
<keyword evidence="3" id="KW-1185">Reference proteome</keyword>
<comment type="caution">
    <text evidence="2">The sequence shown here is derived from an EMBL/GenBank/DDBJ whole genome shotgun (WGS) entry which is preliminary data.</text>
</comment>
<proteinExistence type="predicted"/>
<dbReference type="GeneID" id="40312906"/>
<reference evidence="2 3" key="1">
    <citation type="submission" date="2017-09" db="EMBL/GenBank/DDBJ databases">
        <title>Genome sequencing of Besnoitia besnoiti strain Bb-Ger1.</title>
        <authorList>
            <person name="Schares G."/>
            <person name="Venepally P."/>
            <person name="Lorenzi H.A."/>
        </authorList>
    </citation>
    <scope>NUCLEOTIDE SEQUENCE [LARGE SCALE GENOMIC DNA]</scope>
    <source>
        <strain evidence="2 3">Bb-Ger1</strain>
    </source>
</reference>
<dbReference type="AlphaFoldDB" id="A0A2A9MDK1"/>
<dbReference type="KEGG" id="bbes:BESB_079790"/>
<protein>
    <recommendedName>
        <fullName evidence="4">Transmembrane protein</fullName>
    </recommendedName>
</protein>
<keyword evidence="1" id="KW-0812">Transmembrane</keyword>
<dbReference type="EMBL" id="NWUJ01000008">
    <property type="protein sequence ID" value="PFH33763.1"/>
    <property type="molecule type" value="Genomic_DNA"/>
</dbReference>